<dbReference type="AlphaFoldDB" id="A0A2S0M7N7"/>
<evidence type="ECO:0000313" key="2">
    <source>
        <dbReference type="EMBL" id="AVO27478.1"/>
    </source>
</evidence>
<dbReference type="RefSeq" id="WP_027894880.1">
    <property type="nucleotide sequence ID" value="NZ_CP027569.1"/>
</dbReference>
<dbReference type="OrthoDB" id="9785474at2"/>
<sequence length="186" mass="21647">MYCTEVMVKQHANISRMLKIIKEICCGILEGAEIDQKEFAEILDFIRRYADGHHHRREELVLFPEMVDHLEEVASIIIKHGMLVEHDLVRAHVRALDEALKLYAQEPKTEYKLQVLTEAMAYANRLQQHVEKENNVVYPLADRGLSDDIKNKIDTTVHEMEAEEGPDFAKGYMDLLDRLEKKYKIA</sequence>
<dbReference type="PANTHER" id="PTHR39966:SF1">
    <property type="entry name" value="HEMERYTHRIN-LIKE DOMAIN-CONTAINING PROTEIN"/>
    <property type="match status" value="1"/>
</dbReference>
<proteinExistence type="predicted"/>
<name>A0A2S0M7N7_MEGEL</name>
<dbReference type="GO" id="GO:0005886">
    <property type="term" value="C:plasma membrane"/>
    <property type="evidence" value="ECO:0007669"/>
    <property type="project" value="TreeGrafter"/>
</dbReference>
<dbReference type="Pfam" id="PF01814">
    <property type="entry name" value="Hemerythrin"/>
    <property type="match status" value="1"/>
</dbReference>
<reference evidence="2 3" key="1">
    <citation type="journal article" date="2018" name="Genome Announc.">
        <title>Complete genomes of two Megasphaera elsdenii strains, NCIMB 702410 and ATCC 25940.</title>
        <authorList>
            <person name="Hatmaker E.A."/>
            <person name="O'Dell K."/>
            <person name="Riley L.A."/>
            <person name="Klingeman D.M."/>
            <person name="Guss A.M."/>
        </authorList>
    </citation>
    <scope>NUCLEOTIDE SEQUENCE [LARGE SCALE GENOMIC DNA]</scope>
    <source>
        <strain evidence="2 3">NCIMB702410</strain>
    </source>
</reference>
<gene>
    <name evidence="2" type="ORF">C6Y28_07625</name>
</gene>
<dbReference type="PANTHER" id="PTHR39966">
    <property type="entry name" value="BLL2471 PROTEIN-RELATED"/>
    <property type="match status" value="1"/>
</dbReference>
<dbReference type="EMBL" id="CP027569">
    <property type="protein sequence ID" value="AVO27478.1"/>
    <property type="molecule type" value="Genomic_DNA"/>
</dbReference>
<dbReference type="Gene3D" id="1.20.120.520">
    <property type="entry name" value="nmb1532 protein domain like"/>
    <property type="match status" value="1"/>
</dbReference>
<evidence type="ECO:0000259" key="1">
    <source>
        <dbReference type="Pfam" id="PF01814"/>
    </source>
</evidence>
<accession>A0A2S0M7N7</accession>
<protein>
    <submittedName>
        <fullName evidence="2">Hemerythrin</fullName>
    </submittedName>
</protein>
<dbReference type="Proteomes" id="UP000238358">
    <property type="component" value="Chromosome"/>
</dbReference>
<dbReference type="InterPro" id="IPR012312">
    <property type="entry name" value="Hemerythrin-like"/>
</dbReference>
<evidence type="ECO:0000313" key="3">
    <source>
        <dbReference type="Proteomes" id="UP000238358"/>
    </source>
</evidence>
<feature type="domain" description="Hemerythrin-like" evidence="1">
    <location>
        <begin position="5"/>
        <end position="141"/>
    </location>
</feature>
<organism evidence="2 3">
    <name type="scientific">Megasphaera elsdenii</name>
    <dbReference type="NCBI Taxonomy" id="907"/>
    <lineage>
        <taxon>Bacteria</taxon>
        <taxon>Bacillati</taxon>
        <taxon>Bacillota</taxon>
        <taxon>Negativicutes</taxon>
        <taxon>Veillonellales</taxon>
        <taxon>Veillonellaceae</taxon>
        <taxon>Megasphaera</taxon>
    </lineage>
</organism>